<reference evidence="2 4" key="2">
    <citation type="submission" date="2019-12" db="EMBL/GenBank/DDBJ databases">
        <title>Enteriobacteria Tanzani isolates_10434.</title>
        <authorList>
            <person name="Subbiah M."/>
            <person name="Call D."/>
        </authorList>
    </citation>
    <scope>NUCLEOTIDE SEQUENCE [LARGE SCALE GENOMIC DNA]</scope>
    <source>
        <strain evidence="2 4">10434wD1</strain>
    </source>
</reference>
<evidence type="ECO:0000313" key="2">
    <source>
        <dbReference type="EMBL" id="MXI77798.1"/>
    </source>
</evidence>
<dbReference type="GO" id="GO:0008743">
    <property type="term" value="F:L-threonine 3-dehydrogenase activity"/>
    <property type="evidence" value="ECO:0007669"/>
    <property type="project" value="UniProtKB-EC"/>
</dbReference>
<name>A0A5P0JCS2_ECOLX</name>
<dbReference type="EC" id="1.1.1.103" evidence="1"/>
<dbReference type="Gene3D" id="3.90.180.10">
    <property type="entry name" value="Medium-chain alcohol dehydrogenases, catalytic domain"/>
    <property type="match status" value="1"/>
</dbReference>
<evidence type="ECO:0000313" key="3">
    <source>
        <dbReference type="Proteomes" id="UP000359125"/>
    </source>
</evidence>
<dbReference type="EMBL" id="WUIY01000437">
    <property type="protein sequence ID" value="MXI77798.1"/>
    <property type="molecule type" value="Genomic_DNA"/>
</dbReference>
<organism evidence="1 3">
    <name type="scientific">Escherichia coli</name>
    <dbReference type="NCBI Taxonomy" id="562"/>
    <lineage>
        <taxon>Bacteria</taxon>
        <taxon>Pseudomonadati</taxon>
        <taxon>Pseudomonadota</taxon>
        <taxon>Gammaproteobacteria</taxon>
        <taxon>Enterobacterales</taxon>
        <taxon>Enterobacteriaceae</taxon>
        <taxon>Escherichia</taxon>
    </lineage>
</organism>
<proteinExistence type="predicted"/>
<dbReference type="AlphaFoldDB" id="A0A5P0JCS2"/>
<comment type="caution">
    <text evidence="1">The sequence shown here is derived from an EMBL/GenBank/DDBJ whole genome shotgun (WGS) entry which is preliminary data.</text>
</comment>
<dbReference type="Proteomes" id="UP000359125">
    <property type="component" value="Unassembled WGS sequence"/>
</dbReference>
<sequence>SPIITHRFSIDDFQKGFDAMRSGQSGKVILSWD</sequence>
<reference evidence="1 3" key="1">
    <citation type="journal article" date="2019" name="Environ. Health Perspect.">
        <title>Inter-host Transmission of Carbapenemase-Producing Escherichia coli among Humans and Backyard Animals.</title>
        <authorList>
            <person name="Li J."/>
            <person name="Bi Z."/>
            <person name="Ma S."/>
            <person name="Chen B."/>
            <person name="Cai C."/>
            <person name="He J."/>
            <person name="Schwarz S."/>
            <person name="Sun C."/>
            <person name="Zhou Y."/>
            <person name="Yin J."/>
            <person name="Hulth A."/>
            <person name="Wang Y."/>
            <person name="Shen Z."/>
            <person name="Wang S."/>
            <person name="Wu C."/>
            <person name="Nilsson L.E."/>
            <person name="Walsh T.R."/>
            <person name="Borjesson S."/>
            <person name="Shen J."/>
            <person name="Sun Q."/>
            <person name="Wang Y."/>
        </authorList>
    </citation>
    <scope>NUCLEOTIDE SEQUENCE [LARGE SCALE GENOMIC DNA]</scope>
    <source>
        <strain evidence="1 3">A016f</strain>
    </source>
</reference>
<keyword evidence="1" id="KW-0560">Oxidoreductase</keyword>
<protein>
    <submittedName>
        <fullName evidence="1">L-threonine 3-dehydrogenase</fullName>
        <ecNumber evidence="1">1.1.1.103</ecNumber>
    </submittedName>
</protein>
<evidence type="ECO:0000313" key="4">
    <source>
        <dbReference type="Proteomes" id="UP000436141"/>
    </source>
</evidence>
<accession>A0A5P0JCS2</accession>
<dbReference type="Proteomes" id="UP000436141">
    <property type="component" value="Unassembled WGS sequence"/>
</dbReference>
<gene>
    <name evidence="1" type="primary">tdh</name>
    <name evidence="1" type="ORF">EIZ93_16780</name>
    <name evidence="2" type="ORF">GRW05_26845</name>
</gene>
<dbReference type="EMBL" id="RYCF01000061">
    <property type="protein sequence ID" value="MQK25943.1"/>
    <property type="molecule type" value="Genomic_DNA"/>
</dbReference>
<dbReference type="RefSeq" id="WP_247173723.1">
    <property type="nucleotide sequence ID" value="NZ_JAGMPL010000065.1"/>
</dbReference>
<feature type="non-terminal residue" evidence="1">
    <location>
        <position position="1"/>
    </location>
</feature>
<evidence type="ECO:0000313" key="1">
    <source>
        <dbReference type="EMBL" id="MQK25943.1"/>
    </source>
</evidence>